<proteinExistence type="predicted"/>
<dbReference type="Pfam" id="PF23913">
    <property type="entry name" value="DUF7255"/>
    <property type="match status" value="1"/>
</dbReference>
<dbReference type="Proteomes" id="UP000180113">
    <property type="component" value="Unassembled WGS sequence"/>
</dbReference>
<dbReference type="EMBL" id="MLHW01000001">
    <property type="protein sequence ID" value="OHT55243.1"/>
    <property type="molecule type" value="Genomic_DNA"/>
</dbReference>
<dbReference type="AlphaFoldDB" id="A0AB73LHC7"/>
<protein>
    <submittedName>
        <fullName evidence="1">Uncharacterized protein</fullName>
    </submittedName>
</protein>
<organism evidence="1 2">
    <name type="scientific">Mycobacteroides chelonae</name>
    <name type="common">Mycobacterium chelonae</name>
    <dbReference type="NCBI Taxonomy" id="1774"/>
    <lineage>
        <taxon>Bacteria</taxon>
        <taxon>Bacillati</taxon>
        <taxon>Actinomycetota</taxon>
        <taxon>Actinomycetes</taxon>
        <taxon>Mycobacteriales</taxon>
        <taxon>Mycobacteriaceae</taxon>
        <taxon>Mycobacteroides</taxon>
    </lineage>
</organism>
<gene>
    <name evidence="1" type="ORF">BKG62_03480</name>
</gene>
<comment type="caution">
    <text evidence="1">The sequence shown here is derived from an EMBL/GenBank/DDBJ whole genome shotgun (WGS) entry which is preliminary data.</text>
</comment>
<evidence type="ECO:0000313" key="1">
    <source>
        <dbReference type="EMBL" id="OHT55243.1"/>
    </source>
</evidence>
<sequence>MGARETVLARLLGAAPHTRSRIYLHTVPPQAQQQLHRLYRAMGGIADNLPPYYTGGWDVTLPDGRVVELDEEQHFTCYREVSLQQKWGRELPWRQQYLEYLVRYEAEGARAAASRPGYWTSDKAVRMFGPSSPRGVWEPLGSSRSRQRALYDATKDLMALHGMVRLARLSIWDQVGGVLMGDALKGRAQVDTKALMKLVEERTFRGA</sequence>
<accession>A0AB73LHC7</accession>
<dbReference type="RefSeq" id="WP_044104306.1">
    <property type="nucleotide sequence ID" value="NZ_CP058976.1"/>
</dbReference>
<dbReference type="InterPro" id="IPR055679">
    <property type="entry name" value="DUF7255"/>
</dbReference>
<name>A0AB73LHC7_MYCCH</name>
<evidence type="ECO:0000313" key="2">
    <source>
        <dbReference type="Proteomes" id="UP000180113"/>
    </source>
</evidence>
<reference evidence="1 2" key="1">
    <citation type="submission" date="2016-10" db="EMBL/GenBank/DDBJ databases">
        <title>Evaluation of Human, Animal and Environmental Mycobacterium chelonae Isolates by Core Genome Phylogenomic Analysis, Targeted Gene Comparison, and Anti-microbial Susceptibility Patterns: A Tale of Mistaken Identities.</title>
        <authorList>
            <person name="Fogelson S.B."/>
            <person name="Camus A.C."/>
            <person name="Lorenz W."/>
            <person name="Vasireddy R."/>
            <person name="Vasireddy S."/>
            <person name="Smith T."/>
            <person name="Brown-Elliott B.A."/>
            <person name="Wallace R.J.Jr."/>
            <person name="Hasan N.A."/>
            <person name="Reischl U."/>
            <person name="Sanchez S."/>
        </authorList>
    </citation>
    <scope>NUCLEOTIDE SEQUENCE [LARGE SCALE GENOMIC DNA]</scope>
    <source>
        <strain evidence="1 2">42895</strain>
    </source>
</reference>